<accession>A0ABX5VLZ8</accession>
<dbReference type="InterPro" id="IPR022292">
    <property type="entry name" value="CHP03843"/>
</dbReference>
<sequence length="272" mass="29157">MPPVRGADGPRGPRLRAHRRAAVSGAEIVLDARILSASNATFLGRLGPEPVVYKPVAGERPLWDFPDGTLARREVAAYLVSEATGWGLVPRTWLCEGPLGTGMAQVWCEPDPEQDAVLLVPAGEAPAKGWCRVLEGVDEEDRPVALLHEDSPALRRMAVFDVVVNNADRKAGHVLAVEGGHRYGVDHGLTFHPEHKLRTVLWGWAGAGLTAEEVAGVQRVRTDLDGELGAALGGLLEPAEVIALTDRCDRLLAAGRFPLPPAGYPAIPWPPF</sequence>
<dbReference type="NCBIfam" id="TIGR03843">
    <property type="entry name" value="SCO1664 family protein"/>
    <property type="match status" value="1"/>
</dbReference>
<evidence type="ECO:0000313" key="2">
    <source>
        <dbReference type="Proteomes" id="UP000313948"/>
    </source>
</evidence>
<evidence type="ECO:0000313" key="1">
    <source>
        <dbReference type="EMBL" id="QDB79233.1"/>
    </source>
</evidence>
<keyword evidence="2" id="KW-1185">Reference proteome</keyword>
<dbReference type="EMBL" id="CP040899">
    <property type="protein sequence ID" value="QDB79233.1"/>
    <property type="molecule type" value="Genomic_DNA"/>
</dbReference>
<name>A0ABX5VLZ8_9MICO</name>
<gene>
    <name evidence="1" type="ORF">FE251_07505</name>
</gene>
<proteinExistence type="predicted"/>
<reference evidence="1 2" key="1">
    <citation type="submission" date="2019-05" db="EMBL/GenBank/DDBJ databases">
        <title>Georgenia *** sp. nov., and Georgenia *** sp. nov., isolated from the intestinal contents of plateau pika (Ochotona curzoniae) in the Qinghai-Tibet plateau of China.</title>
        <authorList>
            <person name="Tian Z."/>
        </authorList>
    </citation>
    <scope>NUCLEOTIDE SEQUENCE [LARGE SCALE GENOMIC DNA]</scope>
    <source>
        <strain evidence="1 2">Z294</strain>
    </source>
</reference>
<dbReference type="Proteomes" id="UP000313948">
    <property type="component" value="Chromosome"/>
</dbReference>
<organism evidence="1 2">
    <name type="scientific">Georgenia wutianyii</name>
    <dbReference type="NCBI Taxonomy" id="2585135"/>
    <lineage>
        <taxon>Bacteria</taxon>
        <taxon>Bacillati</taxon>
        <taxon>Actinomycetota</taxon>
        <taxon>Actinomycetes</taxon>
        <taxon>Micrococcales</taxon>
        <taxon>Bogoriellaceae</taxon>
        <taxon>Georgenia</taxon>
    </lineage>
</organism>
<protein>
    <submittedName>
        <fullName evidence="1">SCO1664 family protein</fullName>
    </submittedName>
</protein>